<dbReference type="OrthoDB" id="8963224at2759"/>
<evidence type="ECO:0000256" key="2">
    <source>
        <dbReference type="ARBA" id="ARBA00022729"/>
    </source>
</evidence>
<dbReference type="Proteomes" id="UP000518266">
    <property type="component" value="Unassembled WGS sequence"/>
</dbReference>
<feature type="domain" description="Ig-like" evidence="6">
    <location>
        <begin position="121"/>
        <end position="196"/>
    </location>
</feature>
<evidence type="ECO:0000256" key="3">
    <source>
        <dbReference type="ARBA" id="ARBA00023136"/>
    </source>
</evidence>
<keyword evidence="8" id="KW-1185">Reference proteome</keyword>
<evidence type="ECO:0000256" key="5">
    <source>
        <dbReference type="SAM" id="Phobius"/>
    </source>
</evidence>
<protein>
    <recommendedName>
        <fullName evidence="6">Ig-like domain-containing protein</fullName>
    </recommendedName>
</protein>
<evidence type="ECO:0000256" key="4">
    <source>
        <dbReference type="ARBA" id="ARBA00023180"/>
    </source>
</evidence>
<dbReference type="PANTHER" id="PTHR12080">
    <property type="entry name" value="SIGNALING LYMPHOCYTIC ACTIVATION MOLECULE"/>
    <property type="match status" value="1"/>
</dbReference>
<keyword evidence="4" id="KW-0325">Glycoprotein</keyword>
<dbReference type="InterPro" id="IPR015631">
    <property type="entry name" value="CD2/SLAM_rcpt"/>
</dbReference>
<dbReference type="InterPro" id="IPR007110">
    <property type="entry name" value="Ig-like_dom"/>
</dbReference>
<keyword evidence="5" id="KW-0812">Transmembrane</keyword>
<comment type="caution">
    <text evidence="7">The sequence shown here is derived from an EMBL/GenBank/DDBJ whole genome shotgun (WGS) entry which is preliminary data.</text>
</comment>
<dbReference type="PANTHER" id="PTHR12080:SF134">
    <property type="entry name" value="CD48 ANTIGEN"/>
    <property type="match status" value="1"/>
</dbReference>
<sequence length="402" mass="46155">HLHICFFVFPHVSFRPKDSQETCDIYAATGDNVNVPLDHKLIDTERLKWTYNNDQILFNRFAKTTIVRGKKDDIHENGSLWLKSVTMSNKGAYKPEVWDKSGKTIGKGLKNISLCVLERAPKPSLTFECKNTFVILTCDVAKKQPPGALKVEWLKNDKKEAKDKGKWKVTEDAKQSDSFRCSVSNQVGVMKSDAVTHNCNKNCEYQTHRIHSQEYLEIRFYTARNTLDGKIDILGKDIFIWIIVAGGGGLVLLLIILVIICCVCTKWKNRRRRQEMRLEWTKKDLHKHQHAQNPPTTILILLSSSSCRRTHWAQKASLQTRPRRIPESLKDIRSPAPAEPLRCPDQLRQWMKSSLLLFLSPGRKVPELRGCDITPLLQGFTWSLLQRCIRAVSVMEINIILN</sequence>
<accession>A0A7J5Z5S4</accession>
<dbReference type="InterPro" id="IPR036179">
    <property type="entry name" value="Ig-like_dom_sf"/>
</dbReference>
<evidence type="ECO:0000313" key="7">
    <source>
        <dbReference type="EMBL" id="KAF3857162.1"/>
    </source>
</evidence>
<keyword evidence="3 5" id="KW-0472">Membrane</keyword>
<keyword evidence="2" id="KW-0732">Signal</keyword>
<dbReference type="InterPro" id="IPR013783">
    <property type="entry name" value="Ig-like_fold"/>
</dbReference>
<dbReference type="PROSITE" id="PS50835">
    <property type="entry name" value="IG_LIKE"/>
    <property type="match status" value="1"/>
</dbReference>
<feature type="non-terminal residue" evidence="7">
    <location>
        <position position="402"/>
    </location>
</feature>
<evidence type="ECO:0000256" key="1">
    <source>
        <dbReference type="ARBA" id="ARBA00004370"/>
    </source>
</evidence>
<dbReference type="Gene3D" id="1.20.5.900">
    <property type="entry name" value="transmembrane domain of human cd4"/>
    <property type="match status" value="1"/>
</dbReference>
<dbReference type="InterPro" id="IPR009854">
    <property type="entry name" value="Orthoreo_P10"/>
</dbReference>
<name>A0A7J5Z5S4_DISMA</name>
<feature type="transmembrane region" description="Helical" evidence="5">
    <location>
        <begin position="238"/>
        <end position="264"/>
    </location>
</feature>
<dbReference type="AlphaFoldDB" id="A0A7J5Z5S4"/>
<keyword evidence="5" id="KW-1133">Transmembrane helix</keyword>
<evidence type="ECO:0000259" key="6">
    <source>
        <dbReference type="PROSITE" id="PS50835"/>
    </source>
</evidence>
<gene>
    <name evidence="7" type="ORF">F7725_009021</name>
</gene>
<dbReference type="GO" id="GO:0016020">
    <property type="term" value="C:membrane"/>
    <property type="evidence" value="ECO:0007669"/>
    <property type="project" value="UniProtKB-SubCell"/>
</dbReference>
<proteinExistence type="predicted"/>
<organism evidence="7 8">
    <name type="scientific">Dissostichus mawsoni</name>
    <name type="common">Antarctic cod</name>
    <dbReference type="NCBI Taxonomy" id="36200"/>
    <lineage>
        <taxon>Eukaryota</taxon>
        <taxon>Metazoa</taxon>
        <taxon>Chordata</taxon>
        <taxon>Craniata</taxon>
        <taxon>Vertebrata</taxon>
        <taxon>Euteleostomi</taxon>
        <taxon>Actinopterygii</taxon>
        <taxon>Neopterygii</taxon>
        <taxon>Teleostei</taxon>
        <taxon>Neoteleostei</taxon>
        <taxon>Acanthomorphata</taxon>
        <taxon>Eupercaria</taxon>
        <taxon>Perciformes</taxon>
        <taxon>Notothenioidei</taxon>
        <taxon>Nototheniidae</taxon>
        <taxon>Dissostichus</taxon>
    </lineage>
</organism>
<evidence type="ECO:0000313" key="8">
    <source>
        <dbReference type="Proteomes" id="UP000518266"/>
    </source>
</evidence>
<dbReference type="Gene3D" id="2.60.40.10">
    <property type="entry name" value="Immunoglobulins"/>
    <property type="match status" value="2"/>
</dbReference>
<dbReference type="Pfam" id="PF07204">
    <property type="entry name" value="Orthoreo_P10"/>
    <property type="match status" value="1"/>
</dbReference>
<comment type="subcellular location">
    <subcellularLocation>
        <location evidence="1">Membrane</location>
    </subcellularLocation>
</comment>
<dbReference type="SUPFAM" id="SSF48726">
    <property type="entry name" value="Immunoglobulin"/>
    <property type="match status" value="1"/>
</dbReference>
<dbReference type="EMBL" id="JAAKFY010000005">
    <property type="protein sequence ID" value="KAF3857162.1"/>
    <property type="molecule type" value="Genomic_DNA"/>
</dbReference>
<reference evidence="7 8" key="1">
    <citation type="submission" date="2020-03" db="EMBL/GenBank/DDBJ databases">
        <title>Dissostichus mawsoni Genome sequencing and assembly.</title>
        <authorList>
            <person name="Park H."/>
        </authorList>
    </citation>
    <scope>NUCLEOTIDE SEQUENCE [LARGE SCALE GENOMIC DNA]</scope>
    <source>
        <strain evidence="7">DM0001</strain>
        <tissue evidence="7">Muscle</tissue>
    </source>
</reference>